<organism evidence="2 3">
    <name type="scientific">Serratia symbiotica</name>
    <dbReference type="NCBI Taxonomy" id="138074"/>
    <lineage>
        <taxon>Bacteria</taxon>
        <taxon>Pseudomonadati</taxon>
        <taxon>Pseudomonadota</taxon>
        <taxon>Gammaproteobacteria</taxon>
        <taxon>Enterobacterales</taxon>
        <taxon>Yersiniaceae</taxon>
        <taxon>Serratia</taxon>
    </lineage>
</organism>
<dbReference type="AlphaFoldDB" id="A0A7D5NLA0"/>
<dbReference type="Proteomes" id="UP000042738">
    <property type="component" value="Chromosome"/>
</dbReference>
<accession>A0A7D5NLA0</accession>
<proteinExistence type="predicted"/>
<keyword evidence="1" id="KW-0472">Membrane</keyword>
<evidence type="ECO:0000256" key="1">
    <source>
        <dbReference type="SAM" id="Phobius"/>
    </source>
</evidence>
<name>A0A7D5NLA0_9GAMM</name>
<evidence type="ECO:0000313" key="2">
    <source>
        <dbReference type="EMBL" id="QLH62368.1"/>
    </source>
</evidence>
<keyword evidence="1" id="KW-0812">Transmembrane</keyword>
<dbReference type="RefSeq" id="WP_040266465.1">
    <property type="nucleotide sequence ID" value="NZ_CP050855.1"/>
</dbReference>
<feature type="transmembrane region" description="Helical" evidence="1">
    <location>
        <begin position="137"/>
        <end position="155"/>
    </location>
</feature>
<protein>
    <recommendedName>
        <fullName evidence="4">VUT family protein</fullName>
    </recommendedName>
</protein>
<gene>
    <name evidence="2" type="ORF">SYMBAF_04660</name>
</gene>
<feature type="transmembrane region" description="Helical" evidence="1">
    <location>
        <begin position="64"/>
        <end position="91"/>
    </location>
</feature>
<keyword evidence="1" id="KW-1133">Transmembrane helix</keyword>
<feature type="transmembrane region" description="Helical" evidence="1">
    <location>
        <begin position="38"/>
        <end position="57"/>
    </location>
</feature>
<reference evidence="2 3" key="1">
    <citation type="journal article" date="2014" name="Genome Announc.">
        <title>Whole-Genome Sequence of Serratia symbiotica Strain CWBI-2.3T, a Free-Living Symbiont of the Black Bean Aphid Aphis fabae.</title>
        <authorList>
            <person name="Foray V."/>
            <person name="Grigorescu A.S."/>
            <person name="Sabri A."/>
            <person name="Haubruge E."/>
            <person name="Lognay G."/>
            <person name="Francis F."/>
            <person name="Fauconnier M.L."/>
            <person name="Hance T."/>
            <person name="Thonart P."/>
        </authorList>
    </citation>
    <scope>NUCLEOTIDE SEQUENCE [LARGE SCALE GENOMIC DNA]</scope>
    <source>
        <strain evidence="2">CWBI-2.3</strain>
    </source>
</reference>
<feature type="transmembrane region" description="Helical" evidence="1">
    <location>
        <begin position="12"/>
        <end position="32"/>
    </location>
</feature>
<sequence>MANERKEIELIILTSLITTFSIASHIISFNIYSFNNFVFIPSSITYMLVIALLDYSSVYYSRRLVISMIVIESLSNAMLFCLIKGSFIYNISSLSPIADSLKNILLYFEKMYLANIVGTLIALLINNYIFTFFFKKTNFLTSSFISSTIFILLYTPATDFIAFHDVVDLKNKNLISFNIITNMISFLIWSLSLNSLIKWRRKND</sequence>
<feature type="transmembrane region" description="Helical" evidence="1">
    <location>
        <begin position="175"/>
        <end position="197"/>
    </location>
</feature>
<dbReference type="EMBL" id="CP050855">
    <property type="protein sequence ID" value="QLH62368.1"/>
    <property type="molecule type" value="Genomic_DNA"/>
</dbReference>
<dbReference type="GeneID" id="93735807"/>
<evidence type="ECO:0000313" key="3">
    <source>
        <dbReference type="Proteomes" id="UP000042738"/>
    </source>
</evidence>
<feature type="transmembrane region" description="Helical" evidence="1">
    <location>
        <begin position="111"/>
        <end position="130"/>
    </location>
</feature>
<evidence type="ECO:0008006" key="4">
    <source>
        <dbReference type="Google" id="ProtNLM"/>
    </source>
</evidence>